<dbReference type="InterPro" id="IPR044861">
    <property type="entry name" value="IPNS-like_FE2OG_OXY"/>
</dbReference>
<dbReference type="Pfam" id="PF14226">
    <property type="entry name" value="DIOX_N"/>
    <property type="match status" value="1"/>
</dbReference>
<keyword evidence="8" id="KW-1185">Reference proteome</keyword>
<sequence length="362" mass="40641">MANKTLNNVPYVPNCLSEAINNIDSNSSSIMTMPSDDLIRVNKPVDDEIVPIIDYSMLFSNDPEKRSNSLRYLSHVCQDYGFFNLVNHGVSHSVFENVLKGISDFFDPTDVDGRRPYQGKNPTDRIRWGLSSSLEENREHLKVAVHPQFHCPPKPAHFSVALEDYSKRLREVELDLAKAMSRALGFEECYIEKALNLKSGFDVFVTNLYPPNFKSEGSMGLADHTDPGLFVSLIQDVNGGLQVLSHDGKWVDVNMPPSSIFIIFSDHLEILTNGKCKSTVHRVVVGDNKVKRISASTLHGPSLEAFVKPAMEFLDDCHPPGYRGMTYKQYLEATGFHEVDVKSCLQQVLVPNNDKNNCYLVD</sequence>
<dbReference type="KEGG" id="mnt:21404715"/>
<evidence type="ECO:0000256" key="5">
    <source>
        <dbReference type="RuleBase" id="RU003682"/>
    </source>
</evidence>
<proteinExistence type="inferred from homology"/>
<dbReference type="GO" id="GO:0031418">
    <property type="term" value="F:L-ascorbic acid binding"/>
    <property type="evidence" value="ECO:0007669"/>
    <property type="project" value="UniProtKB-KW"/>
</dbReference>
<dbReference type="eggNOG" id="KOG0143">
    <property type="taxonomic scope" value="Eukaryota"/>
</dbReference>
<evidence type="ECO:0000259" key="6">
    <source>
        <dbReference type="PROSITE" id="PS51471"/>
    </source>
</evidence>
<dbReference type="Gene3D" id="2.60.120.330">
    <property type="entry name" value="B-lactam Antibiotic, Isopenicillin N Synthase, Chain"/>
    <property type="match status" value="1"/>
</dbReference>
<feature type="domain" description="Fe2OG dioxygenase" evidence="6">
    <location>
        <begin position="200"/>
        <end position="301"/>
    </location>
</feature>
<keyword evidence="3" id="KW-0847">Vitamin C</keyword>
<dbReference type="GO" id="GO:0046872">
    <property type="term" value="F:metal ion binding"/>
    <property type="evidence" value="ECO:0007669"/>
    <property type="project" value="UniProtKB-KW"/>
</dbReference>
<accession>W9QST7</accession>
<dbReference type="GO" id="GO:0051213">
    <property type="term" value="F:dioxygenase activity"/>
    <property type="evidence" value="ECO:0007669"/>
    <property type="project" value="UniProtKB-KW"/>
</dbReference>
<evidence type="ECO:0000256" key="1">
    <source>
        <dbReference type="ARBA" id="ARBA00008056"/>
    </source>
</evidence>
<evidence type="ECO:0000256" key="4">
    <source>
        <dbReference type="ARBA" id="ARBA00023004"/>
    </source>
</evidence>
<dbReference type="AlphaFoldDB" id="W9QST7"/>
<dbReference type="InterPro" id="IPR050295">
    <property type="entry name" value="Plant_2OG-oxidoreductases"/>
</dbReference>
<keyword evidence="4 5" id="KW-0408">Iron</keyword>
<comment type="similarity">
    <text evidence="1 5">Belongs to the iron/ascorbate-dependent oxidoreductase family.</text>
</comment>
<evidence type="ECO:0000313" key="8">
    <source>
        <dbReference type="Proteomes" id="UP000030645"/>
    </source>
</evidence>
<evidence type="ECO:0000256" key="2">
    <source>
        <dbReference type="ARBA" id="ARBA00022723"/>
    </source>
</evidence>
<organism evidence="7 8">
    <name type="scientific">Morus notabilis</name>
    <dbReference type="NCBI Taxonomy" id="981085"/>
    <lineage>
        <taxon>Eukaryota</taxon>
        <taxon>Viridiplantae</taxon>
        <taxon>Streptophyta</taxon>
        <taxon>Embryophyta</taxon>
        <taxon>Tracheophyta</taxon>
        <taxon>Spermatophyta</taxon>
        <taxon>Magnoliopsida</taxon>
        <taxon>eudicotyledons</taxon>
        <taxon>Gunneridae</taxon>
        <taxon>Pentapetalae</taxon>
        <taxon>rosids</taxon>
        <taxon>fabids</taxon>
        <taxon>Rosales</taxon>
        <taxon>Moraceae</taxon>
        <taxon>Moreae</taxon>
        <taxon>Morus</taxon>
    </lineage>
</organism>
<dbReference type="PANTHER" id="PTHR47991">
    <property type="entry name" value="OXOGLUTARATE/IRON-DEPENDENT DIOXYGENASE"/>
    <property type="match status" value="1"/>
</dbReference>
<dbReference type="PROSITE" id="PS51471">
    <property type="entry name" value="FE2OG_OXY"/>
    <property type="match status" value="1"/>
</dbReference>
<dbReference type="Pfam" id="PF03171">
    <property type="entry name" value="2OG-FeII_Oxy"/>
    <property type="match status" value="1"/>
</dbReference>
<gene>
    <name evidence="7" type="ORF">L484_021876</name>
</gene>
<dbReference type="OrthoDB" id="288590at2759"/>
<evidence type="ECO:0000256" key="3">
    <source>
        <dbReference type="ARBA" id="ARBA00022896"/>
    </source>
</evidence>
<dbReference type="InterPro" id="IPR005123">
    <property type="entry name" value="Oxoglu/Fe-dep_dioxygenase_dom"/>
</dbReference>
<dbReference type="InterPro" id="IPR026992">
    <property type="entry name" value="DIOX_N"/>
</dbReference>
<dbReference type="InterPro" id="IPR027443">
    <property type="entry name" value="IPNS-like_sf"/>
</dbReference>
<protein>
    <submittedName>
        <fullName evidence="7">Leucoanthocyanidin dioxygenase</fullName>
    </submittedName>
</protein>
<keyword evidence="7" id="KW-0223">Dioxygenase</keyword>
<dbReference type="Proteomes" id="UP000030645">
    <property type="component" value="Unassembled WGS sequence"/>
</dbReference>
<evidence type="ECO:0000313" key="7">
    <source>
        <dbReference type="EMBL" id="EXB37669.1"/>
    </source>
</evidence>
<name>W9QST7_9ROSA</name>
<reference evidence="8" key="1">
    <citation type="submission" date="2013-01" db="EMBL/GenBank/DDBJ databases">
        <title>Draft Genome Sequence of a Mulberry Tree, Morus notabilis C.K. Schneid.</title>
        <authorList>
            <person name="He N."/>
            <person name="Zhao S."/>
        </authorList>
    </citation>
    <scope>NUCLEOTIDE SEQUENCE</scope>
</reference>
<dbReference type="SUPFAM" id="SSF51197">
    <property type="entry name" value="Clavaminate synthase-like"/>
    <property type="match status" value="1"/>
</dbReference>
<dbReference type="STRING" id="981085.W9QST7"/>
<keyword evidence="5" id="KW-0560">Oxidoreductase</keyword>
<dbReference type="EMBL" id="KE343643">
    <property type="protein sequence ID" value="EXB37669.1"/>
    <property type="molecule type" value="Genomic_DNA"/>
</dbReference>
<keyword evidence="2 5" id="KW-0479">Metal-binding</keyword>